<dbReference type="GO" id="GO:0009247">
    <property type="term" value="P:glycolipid biosynthetic process"/>
    <property type="evidence" value="ECO:0007669"/>
    <property type="project" value="UniProtKB-ARBA"/>
</dbReference>
<dbReference type="OrthoDB" id="9801955at2"/>
<evidence type="ECO:0000256" key="6">
    <source>
        <dbReference type="ARBA" id="ARBA00023315"/>
    </source>
</evidence>
<dbReference type="PANTHER" id="PTHR30606:SF10">
    <property type="entry name" value="PHOSPHATIDYLINOSITOL MANNOSIDE ACYLTRANSFERASE"/>
    <property type="match status" value="1"/>
</dbReference>
<evidence type="ECO:0000313" key="8">
    <source>
        <dbReference type="EMBL" id="QCD36116.1"/>
    </source>
</evidence>
<dbReference type="KEGG" id="mgod:E7746_09605"/>
<proteinExistence type="predicted"/>
<sequence length="305" mass="36004">MKYWQYKPLGWLFGGISRLPFGMLYVLSDILFVLLYHVVGYRRKVALKNIADSFPDKSPEEHKAICRQFFRNFADYFFETIKMNHITDDEMRRHTVIEGVEQIDRYVEQGRSVAVYFSHCGNWEWGTSITLWARNNPTNGVVYAQVYRPLTNKWFDAYFLKLRSRFGSVSFDKRMVFRDLLLLKRDGVLSVTGFMSDQKPSAGDVTHVVKFLNHPTAMITGTETIVRRLNLVAFYWDVEKPSRGHYKLTLRLITDNPDSMPQFAITDVYARLLQQTIERNPSIWLWTHKRWKYPVQYPSTDEHCD</sequence>
<organism evidence="8 9">
    <name type="scientific">Muribaculum gordoncarteri</name>
    <dbReference type="NCBI Taxonomy" id="2530390"/>
    <lineage>
        <taxon>Bacteria</taxon>
        <taxon>Pseudomonadati</taxon>
        <taxon>Bacteroidota</taxon>
        <taxon>Bacteroidia</taxon>
        <taxon>Bacteroidales</taxon>
        <taxon>Muribaculaceae</taxon>
        <taxon>Muribaculum</taxon>
    </lineage>
</organism>
<dbReference type="PANTHER" id="PTHR30606">
    <property type="entry name" value="LIPID A BIOSYNTHESIS LAUROYL ACYLTRANSFERASE"/>
    <property type="match status" value="1"/>
</dbReference>
<keyword evidence="4 8" id="KW-0808">Transferase</keyword>
<evidence type="ECO:0000256" key="5">
    <source>
        <dbReference type="ARBA" id="ARBA00023136"/>
    </source>
</evidence>
<dbReference type="AlphaFoldDB" id="A0A4P7VLZ1"/>
<dbReference type="GO" id="GO:0016746">
    <property type="term" value="F:acyltransferase activity"/>
    <property type="evidence" value="ECO:0007669"/>
    <property type="project" value="UniProtKB-KW"/>
</dbReference>
<evidence type="ECO:0000256" key="3">
    <source>
        <dbReference type="ARBA" id="ARBA00022519"/>
    </source>
</evidence>
<dbReference type="Pfam" id="PF03279">
    <property type="entry name" value="Lip_A_acyltrans"/>
    <property type="match status" value="1"/>
</dbReference>
<comment type="subcellular location">
    <subcellularLocation>
        <location evidence="1">Cell inner membrane</location>
    </subcellularLocation>
</comment>
<dbReference type="GO" id="GO:0005886">
    <property type="term" value="C:plasma membrane"/>
    <property type="evidence" value="ECO:0007669"/>
    <property type="project" value="UniProtKB-SubCell"/>
</dbReference>
<evidence type="ECO:0000256" key="4">
    <source>
        <dbReference type="ARBA" id="ARBA00022679"/>
    </source>
</evidence>
<keyword evidence="9" id="KW-1185">Reference proteome</keyword>
<dbReference type="EMBL" id="CP039393">
    <property type="protein sequence ID" value="QCD36116.1"/>
    <property type="molecule type" value="Genomic_DNA"/>
</dbReference>
<reference evidence="8 9" key="1">
    <citation type="submission" date="2019-02" db="EMBL/GenBank/DDBJ databases">
        <title>Isolation and identification of novel species under the genus Muribaculum.</title>
        <authorList>
            <person name="Miyake S."/>
            <person name="Ding Y."/>
            <person name="Low A."/>
            <person name="Soh M."/>
            <person name="Seedorf H."/>
        </authorList>
    </citation>
    <scope>NUCLEOTIDE SEQUENCE [LARGE SCALE GENOMIC DNA]</scope>
    <source>
        <strain evidence="8 9">TLL-A4</strain>
    </source>
</reference>
<keyword evidence="7" id="KW-1133">Transmembrane helix</keyword>
<dbReference type="CDD" id="cd07984">
    <property type="entry name" value="LPLAT_LABLAT-like"/>
    <property type="match status" value="1"/>
</dbReference>
<feature type="transmembrane region" description="Helical" evidence="7">
    <location>
        <begin position="20"/>
        <end position="39"/>
    </location>
</feature>
<name>A0A4P7VLZ1_9BACT</name>
<dbReference type="InterPro" id="IPR004960">
    <property type="entry name" value="LipA_acyltrans"/>
</dbReference>
<keyword evidence="2" id="KW-1003">Cell membrane</keyword>
<protein>
    <submittedName>
        <fullName evidence="8">Acetyltransferase</fullName>
    </submittedName>
</protein>
<keyword evidence="3" id="KW-0997">Cell inner membrane</keyword>
<evidence type="ECO:0000256" key="7">
    <source>
        <dbReference type="SAM" id="Phobius"/>
    </source>
</evidence>
<evidence type="ECO:0000313" key="9">
    <source>
        <dbReference type="Proteomes" id="UP000297031"/>
    </source>
</evidence>
<keyword evidence="6" id="KW-0012">Acyltransferase</keyword>
<evidence type="ECO:0000256" key="2">
    <source>
        <dbReference type="ARBA" id="ARBA00022475"/>
    </source>
</evidence>
<gene>
    <name evidence="8" type="ORF">E7746_09605</name>
</gene>
<keyword evidence="7" id="KW-0812">Transmembrane</keyword>
<evidence type="ECO:0000256" key="1">
    <source>
        <dbReference type="ARBA" id="ARBA00004533"/>
    </source>
</evidence>
<dbReference type="Proteomes" id="UP000297031">
    <property type="component" value="Chromosome"/>
</dbReference>
<keyword evidence="5 7" id="KW-0472">Membrane</keyword>
<dbReference type="RefSeq" id="WP_123396267.1">
    <property type="nucleotide sequence ID" value="NZ_CANQMU010000009.1"/>
</dbReference>
<accession>A0A4P7VLZ1</accession>